<reference evidence="2 3" key="1">
    <citation type="submission" date="2021-06" db="EMBL/GenBank/DDBJ databases">
        <authorList>
            <person name="Criscuolo A."/>
        </authorList>
    </citation>
    <scope>NUCLEOTIDE SEQUENCE [LARGE SCALE GENOMIC DNA]</scope>
    <source>
        <strain evidence="3">CIP 111802</strain>
    </source>
</reference>
<dbReference type="RefSeq" id="WP_218103410.1">
    <property type="nucleotide sequence ID" value="NZ_CAJVCE010000056.1"/>
</dbReference>
<name>A0ABM8VUQ4_9BACL</name>
<proteinExistence type="predicted"/>
<evidence type="ECO:0000313" key="2">
    <source>
        <dbReference type="EMBL" id="CAG7659052.1"/>
    </source>
</evidence>
<feature type="region of interest" description="Disordered" evidence="1">
    <location>
        <begin position="1"/>
        <end position="20"/>
    </location>
</feature>
<accession>A0ABM8VUQ4</accession>
<dbReference type="Proteomes" id="UP000730618">
    <property type="component" value="Unassembled WGS sequence"/>
</dbReference>
<evidence type="ECO:0000256" key="1">
    <source>
        <dbReference type="SAM" id="MobiDB-lite"/>
    </source>
</evidence>
<comment type="caution">
    <text evidence="2">The sequence shown here is derived from an EMBL/GenBank/DDBJ whole genome shotgun (WGS) entry which is preliminary data.</text>
</comment>
<dbReference type="EMBL" id="CAJVCE010000056">
    <property type="protein sequence ID" value="CAG7659052.1"/>
    <property type="molecule type" value="Genomic_DNA"/>
</dbReference>
<gene>
    <name evidence="2" type="ORF">PAECIP111802_07304</name>
</gene>
<keyword evidence="3" id="KW-1185">Reference proteome</keyword>
<evidence type="ECO:0000313" key="3">
    <source>
        <dbReference type="Proteomes" id="UP000730618"/>
    </source>
</evidence>
<sequence>MNAFMSNLEQLEPRGNAEMSRTNEGIMITCPQREGFVAADETGGRSNSQGTITIVRFDRAAGVFVNPRASLYKGV</sequence>
<protein>
    <submittedName>
        <fullName evidence="2">Uncharacterized protein</fullName>
    </submittedName>
</protein>
<organism evidence="2 3">
    <name type="scientific">Paenibacillus allorhizosphaerae</name>
    <dbReference type="NCBI Taxonomy" id="2849866"/>
    <lineage>
        <taxon>Bacteria</taxon>
        <taxon>Bacillati</taxon>
        <taxon>Bacillota</taxon>
        <taxon>Bacilli</taxon>
        <taxon>Bacillales</taxon>
        <taxon>Paenibacillaceae</taxon>
        <taxon>Paenibacillus</taxon>
    </lineage>
</organism>